<protein>
    <submittedName>
        <fullName evidence="5">Oidioi.mRNA.OKI2018_I69.XSR.g16137.t3.cds</fullName>
    </submittedName>
</protein>
<feature type="coiled-coil region" evidence="3">
    <location>
        <begin position="196"/>
        <end position="387"/>
    </location>
</feature>
<keyword evidence="2 3" id="KW-0175">Coiled coil</keyword>
<organism evidence="5 6">
    <name type="scientific">Oikopleura dioica</name>
    <name type="common">Tunicate</name>
    <dbReference type="NCBI Taxonomy" id="34765"/>
    <lineage>
        <taxon>Eukaryota</taxon>
        <taxon>Metazoa</taxon>
        <taxon>Chordata</taxon>
        <taxon>Tunicata</taxon>
        <taxon>Appendicularia</taxon>
        <taxon>Copelata</taxon>
        <taxon>Oikopleuridae</taxon>
        <taxon>Oikopleura</taxon>
    </lineage>
</organism>
<reference evidence="5 6" key="1">
    <citation type="submission" date="2021-04" db="EMBL/GenBank/DDBJ databases">
        <authorList>
            <person name="Bliznina A."/>
        </authorList>
    </citation>
    <scope>NUCLEOTIDE SEQUENCE [LARGE SCALE GENOMIC DNA]</scope>
</reference>
<evidence type="ECO:0000256" key="3">
    <source>
        <dbReference type="SAM" id="Coils"/>
    </source>
</evidence>
<feature type="region of interest" description="Disordered" evidence="4">
    <location>
        <begin position="29"/>
        <end position="95"/>
    </location>
</feature>
<dbReference type="PANTHER" id="PTHR19212">
    <property type="entry name" value="LEUCINE RICH REPEAT IN FLII INTERACTING PROTEIN"/>
    <property type="match status" value="1"/>
</dbReference>
<proteinExistence type="inferred from homology"/>
<evidence type="ECO:0000313" key="6">
    <source>
        <dbReference type="Proteomes" id="UP001158576"/>
    </source>
</evidence>
<dbReference type="Proteomes" id="UP001158576">
    <property type="component" value="Chromosome XSR"/>
</dbReference>
<keyword evidence="6" id="KW-1185">Reference proteome</keyword>
<evidence type="ECO:0000256" key="1">
    <source>
        <dbReference type="ARBA" id="ARBA00008275"/>
    </source>
</evidence>
<dbReference type="InterPro" id="IPR019139">
    <property type="entry name" value="LRRFIP1/2"/>
</dbReference>
<comment type="similarity">
    <text evidence="1">Belongs to the LRRFIP family.</text>
</comment>
<evidence type="ECO:0000313" key="5">
    <source>
        <dbReference type="EMBL" id="CAG5098974.1"/>
    </source>
</evidence>
<gene>
    <name evidence="5" type="ORF">OKIOD_LOCUS7695</name>
</gene>
<evidence type="ECO:0000256" key="2">
    <source>
        <dbReference type="ARBA" id="ARBA00023054"/>
    </source>
</evidence>
<dbReference type="Gene3D" id="1.20.5.4090">
    <property type="match status" value="1"/>
</dbReference>
<dbReference type="Pfam" id="PF09738">
    <property type="entry name" value="LRRFIP"/>
    <property type="match status" value="1"/>
</dbReference>
<feature type="compositionally biased region" description="Polar residues" evidence="4">
    <location>
        <begin position="140"/>
        <end position="149"/>
    </location>
</feature>
<feature type="region of interest" description="Disordered" evidence="4">
    <location>
        <begin position="129"/>
        <end position="153"/>
    </location>
</feature>
<dbReference type="EMBL" id="OU015569">
    <property type="protein sequence ID" value="CAG5098974.1"/>
    <property type="molecule type" value="Genomic_DNA"/>
</dbReference>
<evidence type="ECO:0000256" key="4">
    <source>
        <dbReference type="SAM" id="MobiDB-lite"/>
    </source>
</evidence>
<feature type="compositionally biased region" description="Low complexity" evidence="4">
    <location>
        <begin position="61"/>
        <end position="86"/>
    </location>
</feature>
<sequence>MSGRRPRRPDAEDDSLTSIAREAEARLEAKRAARKEAREIRLKELDKQQREGKRWNDRSMRYSMPNLSSSSRSGSSLSLYKSQSRLNSRNGSEVDSLYRCDSRNSLFSDMDDLESQSGDYLLNSYQEGNGSLPKRFADTNDYSTSNGSNGRPRVEISAEDRVRRLENTYFNELKELKAMVQNAQLDNEKTAWHYENEHLKNLLEEREDTLATTLKELNEKCQLAQRLKTQTEAQNLKLDQLREIIRQKDQIIQDGGYVPENDDSTELELLRNENEQLKQQLLAQNSKSSSSASEEEIQVKERLYQEAKARANKAEQEIEAQKQYTVRLEGQVSRYKAAADHYESSEDDLKAEKRRLQRELRTWQDKAEELELTNEHLEKRLEKIRQARMKT</sequence>
<dbReference type="PANTHER" id="PTHR19212:SF0">
    <property type="entry name" value="LD07988P"/>
    <property type="match status" value="1"/>
</dbReference>
<feature type="compositionally biased region" description="Basic and acidic residues" evidence="4">
    <location>
        <begin position="29"/>
        <end position="60"/>
    </location>
</feature>
<accession>A0ABN7SK76</accession>
<name>A0ABN7SK76_OIKDI</name>